<evidence type="ECO:0000256" key="8">
    <source>
        <dbReference type="ARBA" id="ARBA00023128"/>
    </source>
</evidence>
<dbReference type="SUPFAM" id="SSF81406">
    <property type="entry name" value="Mitochondrial cytochrome c oxidase subunit IV"/>
    <property type="match status" value="1"/>
</dbReference>
<comment type="similarity">
    <text evidence="3 10">Belongs to the cytochrome c oxidase IV family.</text>
</comment>
<evidence type="ECO:0000256" key="9">
    <source>
        <dbReference type="ARBA" id="ARBA00023136"/>
    </source>
</evidence>
<keyword evidence="4" id="KW-0812">Transmembrane</keyword>
<dbReference type="FunFam" id="1.10.442.10:FF:000001">
    <property type="entry name" value="Cytochrome c oxidase subunit 4 isoform 1"/>
    <property type="match status" value="1"/>
</dbReference>
<dbReference type="UniPathway" id="UPA00705"/>
<dbReference type="PANTHER" id="PTHR10707">
    <property type="entry name" value="CYTOCHROME C OXIDASE SUBUNIT IV"/>
    <property type="match status" value="1"/>
</dbReference>
<evidence type="ECO:0000256" key="10">
    <source>
        <dbReference type="RuleBase" id="RU367145"/>
    </source>
</evidence>
<dbReference type="Proteomes" id="UP000233200">
    <property type="component" value="Unplaced"/>
</dbReference>
<evidence type="ECO:0000313" key="12">
    <source>
        <dbReference type="Proteomes" id="UP000233200"/>
    </source>
</evidence>
<dbReference type="OMA" id="WQKSYVY"/>
<evidence type="ECO:0000256" key="3">
    <source>
        <dbReference type="ARBA" id="ARBA00008135"/>
    </source>
</evidence>
<evidence type="ECO:0000256" key="7">
    <source>
        <dbReference type="ARBA" id="ARBA00022990"/>
    </source>
</evidence>
<accession>A0A2K6R159</accession>
<proteinExistence type="inferred from homology"/>
<dbReference type="Pfam" id="PF02936">
    <property type="entry name" value="COX4"/>
    <property type="match status" value="1"/>
</dbReference>
<dbReference type="CDD" id="cd00922">
    <property type="entry name" value="Cyt_c_Oxidase_IV"/>
    <property type="match status" value="1"/>
</dbReference>
<dbReference type="GO" id="GO:0005743">
    <property type="term" value="C:mitochondrial inner membrane"/>
    <property type="evidence" value="ECO:0007669"/>
    <property type="project" value="UniProtKB-SubCell"/>
</dbReference>
<comment type="function">
    <text evidence="10">Component of the cytochrome c oxidase, the last enzyme in the mitochondrial electron transport chain which drives oxidative phosphorylation.</text>
</comment>
<dbReference type="Gene3D" id="1.10.442.10">
    <property type="entry name" value="Cytochrome c oxidase subunit IV"/>
    <property type="match status" value="1"/>
</dbReference>
<evidence type="ECO:0000256" key="5">
    <source>
        <dbReference type="ARBA" id="ARBA00022792"/>
    </source>
</evidence>
<dbReference type="AlphaFoldDB" id="A0A2K6R159"/>
<evidence type="ECO:0000256" key="1">
    <source>
        <dbReference type="ARBA" id="ARBA00004434"/>
    </source>
</evidence>
<organism evidence="11 12">
    <name type="scientific">Rhinopithecus roxellana</name>
    <name type="common">Golden snub-nosed monkey</name>
    <name type="synonym">Pygathrix roxellana</name>
    <dbReference type="NCBI Taxonomy" id="61622"/>
    <lineage>
        <taxon>Eukaryota</taxon>
        <taxon>Metazoa</taxon>
        <taxon>Chordata</taxon>
        <taxon>Craniata</taxon>
        <taxon>Vertebrata</taxon>
        <taxon>Euteleostomi</taxon>
        <taxon>Mammalia</taxon>
        <taxon>Eutheria</taxon>
        <taxon>Euarchontoglires</taxon>
        <taxon>Primates</taxon>
        <taxon>Haplorrhini</taxon>
        <taxon>Catarrhini</taxon>
        <taxon>Cercopithecidae</taxon>
        <taxon>Colobinae</taxon>
        <taxon>Rhinopithecus</taxon>
    </lineage>
</organism>
<comment type="subunit">
    <text evidence="10">Component of the cytochrome c oxidase (complex IV, CIV), a multisubunit enzyme composed of 14 subunits.</text>
</comment>
<dbReference type="GO" id="GO:0045277">
    <property type="term" value="C:respiratory chain complex IV"/>
    <property type="evidence" value="ECO:0007669"/>
    <property type="project" value="InterPro"/>
</dbReference>
<comment type="pathway">
    <text evidence="2 10">Energy metabolism; oxidative phosphorylation.</text>
</comment>
<dbReference type="PRINTS" id="PR01873">
    <property type="entry name" value="CYTCOXIDASE4"/>
</dbReference>
<keyword evidence="8 10" id="KW-0496">Mitochondrion</keyword>
<dbReference type="STRING" id="61622.ENSRROP00000034773"/>
<evidence type="ECO:0000256" key="6">
    <source>
        <dbReference type="ARBA" id="ARBA00022989"/>
    </source>
</evidence>
<dbReference type="GO" id="GO:0006123">
    <property type="term" value="P:mitochondrial electron transport, cytochrome c to oxygen"/>
    <property type="evidence" value="ECO:0007669"/>
    <property type="project" value="InterPro"/>
</dbReference>
<keyword evidence="9" id="KW-0472">Membrane</keyword>
<dbReference type="Ensembl" id="ENSRROT00000059222.1">
    <property type="protein sequence ID" value="ENSRROP00000034773.1"/>
    <property type="gene ID" value="ENSRROG00000040922.1"/>
</dbReference>
<comment type="subcellular location">
    <subcellularLocation>
        <location evidence="1 10">Mitochondrion inner membrane</location>
        <topology evidence="1 10">Single-pass membrane protein</topology>
    </subcellularLocation>
</comment>
<keyword evidence="6" id="KW-1133">Transmembrane helix</keyword>
<protein>
    <recommendedName>
        <fullName evidence="10">Cytochrome c oxidase subunit 4</fullName>
    </recommendedName>
</protein>
<dbReference type="GO" id="GO:0005758">
    <property type="term" value="C:mitochondrial intermembrane space"/>
    <property type="evidence" value="ECO:0007669"/>
    <property type="project" value="UniProtKB-ARBA"/>
</dbReference>
<dbReference type="InterPro" id="IPR013288">
    <property type="entry name" value="Cyt_c_oxidase_su4"/>
</dbReference>
<reference evidence="11" key="2">
    <citation type="submission" date="2025-09" db="UniProtKB">
        <authorList>
            <consortium name="Ensembl"/>
        </authorList>
    </citation>
    <scope>IDENTIFICATION</scope>
</reference>
<evidence type="ECO:0000313" key="11">
    <source>
        <dbReference type="Ensembl" id="ENSRROP00000034773.1"/>
    </source>
</evidence>
<sequence>MLATRVLTISTSVCVQAHESVVKSEDFSLPTYVDWRDYPLPDVAHVKHLSASQKALKEKEKEKESWSSLPTDEKVELYHIKFGESFAEMNRGSNDAILFICFTALIIMWQKSYVYGPLPETFDKEWVAMETKRMVDMKVNPIQRLASKKPSWKR</sequence>
<dbReference type="PANTHER" id="PTHR10707:SF12">
    <property type="entry name" value="CYTOCHROME C OXIDASE SUBUNIT 4 ISOFORM 1, MITOCHONDRIAL"/>
    <property type="match status" value="1"/>
</dbReference>
<reference evidence="11" key="1">
    <citation type="submission" date="2025-08" db="UniProtKB">
        <authorList>
            <consortium name="Ensembl"/>
        </authorList>
    </citation>
    <scope>IDENTIFICATION</scope>
</reference>
<dbReference type="GeneTree" id="ENSGT00390000002407"/>
<keyword evidence="12" id="KW-1185">Reference proteome</keyword>
<keyword evidence="5 10" id="KW-0999">Mitochondrion inner membrane</keyword>
<evidence type="ECO:0000256" key="2">
    <source>
        <dbReference type="ARBA" id="ARBA00004673"/>
    </source>
</evidence>
<evidence type="ECO:0000256" key="4">
    <source>
        <dbReference type="ARBA" id="ARBA00022692"/>
    </source>
</evidence>
<keyword evidence="7" id="KW-0007">Acetylation</keyword>
<dbReference type="InterPro" id="IPR036639">
    <property type="entry name" value="Cyt_c_oxidase_su4_sf"/>
</dbReference>
<name>A0A2K6R159_RHIRO</name>
<dbReference type="InterPro" id="IPR004203">
    <property type="entry name" value="Cyt_c_oxidase_su4_fam"/>
</dbReference>